<dbReference type="SUPFAM" id="SSF103473">
    <property type="entry name" value="MFS general substrate transporter"/>
    <property type="match status" value="1"/>
</dbReference>
<dbReference type="EMBL" id="NSLI01000002">
    <property type="protein sequence ID" value="PAX09195.1"/>
    <property type="molecule type" value="Genomic_DNA"/>
</dbReference>
<feature type="region of interest" description="Disordered" evidence="2">
    <location>
        <begin position="464"/>
        <end position="485"/>
    </location>
</feature>
<evidence type="ECO:0000256" key="3">
    <source>
        <dbReference type="SAM" id="Phobius"/>
    </source>
</evidence>
<evidence type="ECO:0000256" key="2">
    <source>
        <dbReference type="SAM" id="MobiDB-lite"/>
    </source>
</evidence>
<dbReference type="Proteomes" id="UP000218151">
    <property type="component" value="Unassembled WGS sequence"/>
</dbReference>
<dbReference type="OrthoDB" id="9764596at2"/>
<evidence type="ECO:0000313" key="5">
    <source>
        <dbReference type="Proteomes" id="UP000218151"/>
    </source>
</evidence>
<keyword evidence="5" id="KW-1185">Reference proteome</keyword>
<dbReference type="PANTHER" id="PTHR11328">
    <property type="entry name" value="MAJOR FACILITATOR SUPERFAMILY DOMAIN-CONTAINING PROTEIN"/>
    <property type="match status" value="1"/>
</dbReference>
<proteinExistence type="inferred from homology"/>
<gene>
    <name evidence="4" type="ORF">CKY28_07130</name>
</gene>
<comment type="caution">
    <text evidence="4">The sequence shown here is derived from an EMBL/GenBank/DDBJ whole genome shotgun (WGS) entry which is preliminary data.</text>
</comment>
<feature type="transmembrane region" description="Helical" evidence="3">
    <location>
        <begin position="131"/>
        <end position="150"/>
    </location>
</feature>
<keyword evidence="3" id="KW-1133">Transmembrane helix</keyword>
<evidence type="ECO:0000256" key="1">
    <source>
        <dbReference type="ARBA" id="ARBA00009617"/>
    </source>
</evidence>
<protein>
    <submittedName>
        <fullName evidence="4">MFS transporter</fullName>
    </submittedName>
</protein>
<dbReference type="GO" id="GO:0015293">
    <property type="term" value="F:symporter activity"/>
    <property type="evidence" value="ECO:0007669"/>
    <property type="project" value="InterPro"/>
</dbReference>
<feature type="transmembrane region" description="Helical" evidence="3">
    <location>
        <begin position="251"/>
        <end position="272"/>
    </location>
</feature>
<keyword evidence="3" id="KW-0812">Transmembrane</keyword>
<feature type="transmembrane region" description="Helical" evidence="3">
    <location>
        <begin position="6"/>
        <end position="27"/>
    </location>
</feature>
<accession>A0A2A2SJ01</accession>
<dbReference type="GO" id="GO:0008643">
    <property type="term" value="P:carbohydrate transport"/>
    <property type="evidence" value="ECO:0007669"/>
    <property type="project" value="InterPro"/>
</dbReference>
<feature type="transmembrane region" description="Helical" evidence="3">
    <location>
        <begin position="312"/>
        <end position="333"/>
    </location>
</feature>
<dbReference type="InterPro" id="IPR036259">
    <property type="entry name" value="MFS_trans_sf"/>
</dbReference>
<organism evidence="4 5">
    <name type="scientific">Sphingomonas lenta</name>
    <dbReference type="NCBI Taxonomy" id="1141887"/>
    <lineage>
        <taxon>Bacteria</taxon>
        <taxon>Pseudomonadati</taxon>
        <taxon>Pseudomonadota</taxon>
        <taxon>Alphaproteobacteria</taxon>
        <taxon>Sphingomonadales</taxon>
        <taxon>Sphingomonadaceae</taxon>
        <taxon>Sphingomonas</taxon>
    </lineage>
</organism>
<feature type="transmembrane region" description="Helical" evidence="3">
    <location>
        <begin position="354"/>
        <end position="378"/>
    </location>
</feature>
<evidence type="ECO:0000313" key="4">
    <source>
        <dbReference type="EMBL" id="PAX09195.1"/>
    </source>
</evidence>
<feature type="transmembrane region" description="Helical" evidence="3">
    <location>
        <begin position="398"/>
        <end position="422"/>
    </location>
</feature>
<sequence length="485" mass="51392">MLGSGAMAVVGGWILFFYTTFCGLTATQAASIFAIARVLDAVASPLIGHLSDGLRSTRLGRRFGRRRVFLLLGLPLLPSFTLMWVPGQDYFYYLLTYVFFELVYASILIPYETLAAEMTDDYRTRARFAGARILVGQVAAIMAGILPKWIVDGLGRESADTFLYMGMIFSALFVLSVGATWALSWERPPSAATEASRTSNPLRSLLPNLVSTLKVRAFRLHLALYLGGYTAIDLFTAVFTYFVVFALSGSVAIASAMLALMAGAQFVGVAAFTPLTVRLHPGPAWRLAAVLYAVGILALGACWFAGGPTAAALAYVAVGLCGLGRGGLIYIPWNTYNYIADVDEIMTGRRREGIFAGVMTLVRKTVQAGAVMVTGAALDAGGFVAGATAQGSGAVATIVGLLTLAPLALLVVGAVASYRFALNRDTHAVLMREIERARAGATAPEDADAGRIVEALTGQPYARLWGRGGSSRPTTPSLLVPGGSR</sequence>
<comment type="similarity">
    <text evidence="1">Belongs to the sodium:galactoside symporter (TC 2.A.2) family.</text>
</comment>
<feature type="transmembrane region" description="Helical" evidence="3">
    <location>
        <begin position="162"/>
        <end position="183"/>
    </location>
</feature>
<dbReference type="Gene3D" id="1.20.1250.20">
    <property type="entry name" value="MFS general substrate transporter like domains"/>
    <property type="match status" value="1"/>
</dbReference>
<keyword evidence="3" id="KW-0472">Membrane</keyword>
<name>A0A2A2SJ01_9SPHN</name>
<dbReference type="GO" id="GO:0005886">
    <property type="term" value="C:plasma membrane"/>
    <property type="evidence" value="ECO:0007669"/>
    <property type="project" value="TreeGrafter"/>
</dbReference>
<dbReference type="AlphaFoldDB" id="A0A2A2SJ01"/>
<feature type="transmembrane region" description="Helical" evidence="3">
    <location>
        <begin position="68"/>
        <end position="85"/>
    </location>
</feature>
<dbReference type="Pfam" id="PF13347">
    <property type="entry name" value="MFS_2"/>
    <property type="match status" value="1"/>
</dbReference>
<feature type="transmembrane region" description="Helical" evidence="3">
    <location>
        <begin position="284"/>
        <end position="306"/>
    </location>
</feature>
<dbReference type="PANTHER" id="PTHR11328:SF24">
    <property type="entry name" value="MAJOR FACILITATOR SUPERFAMILY (MFS) PROFILE DOMAIN-CONTAINING PROTEIN"/>
    <property type="match status" value="1"/>
</dbReference>
<feature type="transmembrane region" description="Helical" evidence="3">
    <location>
        <begin position="91"/>
        <end position="111"/>
    </location>
</feature>
<dbReference type="InterPro" id="IPR039672">
    <property type="entry name" value="MFS_2"/>
</dbReference>
<feature type="transmembrane region" description="Helical" evidence="3">
    <location>
        <begin position="222"/>
        <end position="245"/>
    </location>
</feature>
<reference evidence="5" key="1">
    <citation type="submission" date="2017-09" db="EMBL/GenBank/DDBJ databases">
        <authorList>
            <person name="Feng G."/>
            <person name="Zhu H."/>
        </authorList>
    </citation>
    <scope>NUCLEOTIDE SEQUENCE [LARGE SCALE GENOMIC DNA]</scope>
    <source>
        <strain evidence="5">1PNM-20</strain>
    </source>
</reference>